<accession>A0ABN0ZYD7</accession>
<evidence type="ECO:0008006" key="4">
    <source>
        <dbReference type="Google" id="ProtNLM"/>
    </source>
</evidence>
<dbReference type="Proteomes" id="UP001500740">
    <property type="component" value="Unassembled WGS sequence"/>
</dbReference>
<keyword evidence="1" id="KW-0472">Membrane</keyword>
<evidence type="ECO:0000256" key="1">
    <source>
        <dbReference type="SAM" id="Phobius"/>
    </source>
</evidence>
<comment type="caution">
    <text evidence="2">The sequence shown here is derived from an EMBL/GenBank/DDBJ whole genome shotgun (WGS) entry which is preliminary data.</text>
</comment>
<sequence length="67" mass="7394">MIKSKWLWVFIYGFQFMVLLAGGGWLSSPALITSALLGLGITLLMYTLANLFMLSVALVDVLRKRGS</sequence>
<keyword evidence="1" id="KW-0812">Transmembrane</keyword>
<reference evidence="2 3" key="1">
    <citation type="journal article" date="2019" name="Int. J. Syst. Evol. Microbiol.">
        <title>The Global Catalogue of Microorganisms (GCM) 10K type strain sequencing project: providing services to taxonomists for standard genome sequencing and annotation.</title>
        <authorList>
            <consortium name="The Broad Institute Genomics Platform"/>
            <consortium name="The Broad Institute Genome Sequencing Center for Infectious Disease"/>
            <person name="Wu L."/>
            <person name="Ma J."/>
        </authorList>
    </citation>
    <scope>NUCLEOTIDE SEQUENCE [LARGE SCALE GENOMIC DNA]</scope>
    <source>
        <strain evidence="2 3">JCM 14193</strain>
    </source>
</reference>
<feature type="transmembrane region" description="Helical" evidence="1">
    <location>
        <begin position="32"/>
        <end position="59"/>
    </location>
</feature>
<dbReference type="RefSeq" id="WP_343783280.1">
    <property type="nucleotide sequence ID" value="NZ_BAAACZ010000015.1"/>
</dbReference>
<keyword evidence="3" id="KW-1185">Reference proteome</keyword>
<feature type="transmembrane region" description="Helical" evidence="1">
    <location>
        <begin position="7"/>
        <end position="26"/>
    </location>
</feature>
<organism evidence="2 3">
    <name type="scientific">Alkalibacillus silvisoli</name>
    <dbReference type="NCBI Taxonomy" id="392823"/>
    <lineage>
        <taxon>Bacteria</taxon>
        <taxon>Bacillati</taxon>
        <taxon>Bacillota</taxon>
        <taxon>Bacilli</taxon>
        <taxon>Bacillales</taxon>
        <taxon>Bacillaceae</taxon>
        <taxon>Alkalibacillus</taxon>
    </lineage>
</organism>
<dbReference type="EMBL" id="BAAACZ010000015">
    <property type="protein sequence ID" value="GAA0463131.1"/>
    <property type="molecule type" value="Genomic_DNA"/>
</dbReference>
<name>A0ABN0ZYD7_9BACI</name>
<evidence type="ECO:0000313" key="3">
    <source>
        <dbReference type="Proteomes" id="UP001500740"/>
    </source>
</evidence>
<protein>
    <recommendedName>
        <fullName evidence="4">DUF4305 domain-containing protein</fullName>
    </recommendedName>
</protein>
<gene>
    <name evidence="2" type="ORF">GCM10008935_18390</name>
</gene>
<evidence type="ECO:0000313" key="2">
    <source>
        <dbReference type="EMBL" id="GAA0463131.1"/>
    </source>
</evidence>
<proteinExistence type="predicted"/>
<keyword evidence="1" id="KW-1133">Transmembrane helix</keyword>